<organism evidence="4 5">
    <name type="scientific">Microlunatus sagamiharensis</name>
    <dbReference type="NCBI Taxonomy" id="546874"/>
    <lineage>
        <taxon>Bacteria</taxon>
        <taxon>Bacillati</taxon>
        <taxon>Actinomycetota</taxon>
        <taxon>Actinomycetes</taxon>
        <taxon>Propionibacteriales</taxon>
        <taxon>Propionibacteriaceae</taxon>
        <taxon>Microlunatus</taxon>
    </lineage>
</organism>
<keyword evidence="3" id="KW-0732">Signal</keyword>
<feature type="active site" description="Proton donor" evidence="1">
    <location>
        <position position="159"/>
    </location>
</feature>
<dbReference type="SUPFAM" id="SSF51989">
    <property type="entry name" value="Glycosyl hydrolases family 6, cellulases"/>
    <property type="match status" value="1"/>
</dbReference>
<evidence type="ECO:0000313" key="4">
    <source>
        <dbReference type="EMBL" id="SDU84430.1"/>
    </source>
</evidence>
<dbReference type="PIRSF" id="PIRSF001100">
    <property type="entry name" value="Beta_cellobiohydrolase"/>
    <property type="match status" value="1"/>
</dbReference>
<comment type="similarity">
    <text evidence="3">Belongs to the glycosyl hydrolase family 6.</text>
</comment>
<feature type="binding site" evidence="2">
    <location>
        <position position="363"/>
    </location>
    <ligand>
        <name>substrate</name>
    </ligand>
</feature>
<feature type="binding site" evidence="2">
    <location>
        <position position="221"/>
    </location>
    <ligand>
        <name>substrate</name>
    </ligand>
</feature>
<dbReference type="Pfam" id="PF01341">
    <property type="entry name" value="Glyco_hydro_6"/>
    <property type="match status" value="1"/>
</dbReference>
<evidence type="ECO:0000256" key="2">
    <source>
        <dbReference type="PIRSR" id="PIRSR001100-2"/>
    </source>
</evidence>
<keyword evidence="3" id="KW-0119">Carbohydrate metabolism</keyword>
<dbReference type="PANTHER" id="PTHR34876">
    <property type="match status" value="1"/>
</dbReference>
<dbReference type="GO" id="GO:0030245">
    <property type="term" value="P:cellulose catabolic process"/>
    <property type="evidence" value="ECO:0007669"/>
    <property type="project" value="UniProtKB-KW"/>
</dbReference>
<dbReference type="GO" id="GO:0004553">
    <property type="term" value="F:hydrolase activity, hydrolyzing O-glycosyl compounds"/>
    <property type="evidence" value="ECO:0007669"/>
    <property type="project" value="InterPro"/>
</dbReference>
<dbReference type="Proteomes" id="UP000198825">
    <property type="component" value="Chromosome I"/>
</dbReference>
<feature type="signal peptide" evidence="3">
    <location>
        <begin position="1"/>
        <end position="31"/>
    </location>
</feature>
<evidence type="ECO:0000256" key="1">
    <source>
        <dbReference type="PIRSR" id="PIRSR001100-1"/>
    </source>
</evidence>
<dbReference type="InterPro" id="IPR036434">
    <property type="entry name" value="Beta_cellobiohydrolase_sf"/>
</dbReference>
<feature type="chain" id="PRO_5009029457" description="Glucanase" evidence="3">
    <location>
        <begin position="32"/>
        <end position="446"/>
    </location>
</feature>
<dbReference type="InterPro" id="IPR016288">
    <property type="entry name" value="Beta_cellobiohydrolase"/>
</dbReference>
<feature type="binding site" evidence="2">
    <location>
        <position position="393"/>
    </location>
    <ligand>
        <name>substrate</name>
    </ligand>
</feature>
<name>A0A1H2LTT2_9ACTN</name>
<gene>
    <name evidence="4" type="ORF">SAMN04488544_0837</name>
</gene>
<feature type="binding site" evidence="2">
    <location>
        <position position="82"/>
    </location>
    <ligand>
        <name>substrate</name>
    </ligand>
</feature>
<dbReference type="PRINTS" id="PR00733">
    <property type="entry name" value="GLHYDRLASE6"/>
</dbReference>
<keyword evidence="3" id="KW-0378">Hydrolase</keyword>
<reference evidence="5" key="1">
    <citation type="submission" date="2016-10" db="EMBL/GenBank/DDBJ databases">
        <authorList>
            <person name="Varghese N."/>
            <person name="Submissions S."/>
        </authorList>
    </citation>
    <scope>NUCLEOTIDE SEQUENCE [LARGE SCALE GENOMIC DNA]</scope>
    <source>
        <strain evidence="5">DSM 21743</strain>
    </source>
</reference>
<evidence type="ECO:0000256" key="3">
    <source>
        <dbReference type="RuleBase" id="RU361186"/>
    </source>
</evidence>
<accession>A0A1H2LTT2</accession>
<feature type="binding site" evidence="2">
    <location>
        <position position="218"/>
    </location>
    <ligand>
        <name>substrate</name>
    </ligand>
</feature>
<evidence type="ECO:0000313" key="5">
    <source>
        <dbReference type="Proteomes" id="UP000198825"/>
    </source>
</evidence>
<dbReference type="RefSeq" id="WP_091073374.1">
    <property type="nucleotide sequence ID" value="NZ_LT629799.1"/>
</dbReference>
<keyword evidence="3" id="KW-0136">Cellulose degradation</keyword>
<dbReference type="STRING" id="546874.SAMN04488544_0837"/>
<keyword evidence="3" id="KW-0624">Polysaccharide degradation</keyword>
<dbReference type="EMBL" id="LT629799">
    <property type="protein sequence ID" value="SDU84430.1"/>
    <property type="molecule type" value="Genomic_DNA"/>
</dbReference>
<keyword evidence="3" id="KW-0326">Glycosidase</keyword>
<dbReference type="Gene3D" id="3.20.20.40">
    <property type="entry name" value="1, 4-beta cellobiohydrolase"/>
    <property type="match status" value="1"/>
</dbReference>
<protein>
    <recommendedName>
        <fullName evidence="3">Glucanase</fullName>
        <ecNumber evidence="3">3.2.1.-</ecNumber>
    </recommendedName>
</protein>
<proteinExistence type="inferred from homology"/>
<dbReference type="PANTHER" id="PTHR34876:SF4">
    <property type="entry name" value="1,4-BETA-D-GLUCAN CELLOBIOHYDROLASE C-RELATED"/>
    <property type="match status" value="1"/>
</dbReference>
<sequence>MSHRILSRGAAVLAGAALLAVASAGVTPALAVTASPLPGRTHLYVPPAPDGAKDQIQRLRANGRDRAAALIKAETRTPQAVWFTDGTPAEVRRAVRAASTRAQESRTVPTFVVYNVAGRDCSQYSSGGAGSDAAYRAWIDGFAQGLIPRQKVVVVVEPDGLTNLPADCPAAYPGQDAGAFPNPAPGSLTAGRIADIAYAGRTIQQADRKALVYLDSGHSAWKSVADATARLSAAGVRDVQGFSLNVSNYQFTPNLSAYGTWISSCLALHPDAATTTPTDCGDQYYSGGPANGDVGVALDPQQVWSATATDPTANTAGIDSRYAAELAAVKVKPKAHFVVDTSRNGRGPWVPAAGTSYPDPQVWCNPPGRGLGERPKTHPAKAYPQLDAYLWIKTPGQSDGQCNRGVAGSTTDPEWGGRTDPAAGVWFGRQALQLARLAEPELLPRR</sequence>
<dbReference type="OrthoDB" id="309899at2"/>
<feature type="active site" description="Proton acceptor" evidence="1">
    <location>
        <position position="399"/>
    </location>
</feature>
<dbReference type="AlphaFoldDB" id="A0A1H2LTT2"/>
<keyword evidence="5" id="KW-1185">Reference proteome</keyword>
<dbReference type="EC" id="3.2.1.-" evidence="3"/>
<feature type="binding site" evidence="2">
    <location>
        <position position="248"/>
    </location>
    <ligand>
        <name>substrate</name>
    </ligand>
</feature>